<keyword evidence="2" id="KW-1185">Reference proteome</keyword>
<protein>
    <recommendedName>
        <fullName evidence="3">TonB-dependent receptor</fullName>
    </recommendedName>
</protein>
<evidence type="ECO:0008006" key="3">
    <source>
        <dbReference type="Google" id="ProtNLM"/>
    </source>
</evidence>
<dbReference type="InterPro" id="IPR008969">
    <property type="entry name" value="CarboxyPept-like_regulatory"/>
</dbReference>
<organism evidence="1 2">
    <name type="scientific">Xanthomarina gelatinilytica</name>
    <dbReference type="NCBI Taxonomy" id="1137281"/>
    <lineage>
        <taxon>Bacteria</taxon>
        <taxon>Pseudomonadati</taxon>
        <taxon>Bacteroidota</taxon>
        <taxon>Flavobacteriia</taxon>
        <taxon>Flavobacteriales</taxon>
        <taxon>Flavobacteriaceae</taxon>
        <taxon>Xanthomarina</taxon>
    </lineage>
</organism>
<reference evidence="1 2" key="1">
    <citation type="submission" date="2012-12" db="EMBL/GenBank/DDBJ databases">
        <title>Genome assembly of Formosa sp. AK20.</title>
        <authorList>
            <person name="Kumar R."/>
            <person name="Khatri I."/>
            <person name="Vaidya B."/>
            <person name="Subramanian S."/>
            <person name="Pinnaka A."/>
        </authorList>
    </citation>
    <scope>NUCLEOTIDE SEQUENCE [LARGE SCALE GENOMIC DNA]</scope>
    <source>
        <strain evidence="1 2">AK20</strain>
    </source>
</reference>
<dbReference type="SUPFAM" id="SSF49464">
    <property type="entry name" value="Carboxypeptidase regulatory domain-like"/>
    <property type="match status" value="1"/>
</dbReference>
<evidence type="ECO:0000313" key="2">
    <source>
        <dbReference type="Proteomes" id="UP000012024"/>
    </source>
</evidence>
<dbReference type="eggNOG" id="ENOG502Z8NF">
    <property type="taxonomic scope" value="Bacteria"/>
</dbReference>
<dbReference type="OrthoDB" id="1436952at2"/>
<dbReference type="Pfam" id="PF13715">
    <property type="entry name" value="CarbopepD_reg_2"/>
    <property type="match status" value="1"/>
</dbReference>
<comment type="caution">
    <text evidence="1">The sequence shown here is derived from an EMBL/GenBank/DDBJ whole genome shotgun (WGS) entry which is preliminary data.</text>
</comment>
<dbReference type="EMBL" id="ANLA01000016">
    <property type="protein sequence ID" value="EMQ94504.1"/>
    <property type="molecule type" value="Genomic_DNA"/>
</dbReference>
<sequence>MNQPILTITFFIVTSSFYAQQINRIEVSGKLSATNDVEGVTIFNTSSSKGTVADSQGNFILEVALNDVLEISALQYEAKKVVVNTDVIASRYLRLFLVDKVNALKEVLLLPSQLSGNLLNDIDNVVALKELHINFGNINEMEFPEDEFTKVDNKILKQGQLVNGLNIASVVGLNKLINRPVKKRFLPKEEIKLEEQLAIQYTPEFFYTNYQIPLELVDVFISFVVVNGLTENLLQEGEEFQLLEFILKQSLEFKKQKDEKN</sequence>
<dbReference type="RefSeq" id="WP_007650631.1">
    <property type="nucleotide sequence ID" value="NZ_ANLA01000016.1"/>
</dbReference>
<dbReference type="PATRIC" id="fig|1137281.3.peg.2220"/>
<dbReference type="AlphaFoldDB" id="M7MYE1"/>
<proteinExistence type="predicted"/>
<accession>M7MYE1</accession>
<gene>
    <name evidence="1" type="ORF">D778_00787</name>
</gene>
<dbReference type="Proteomes" id="UP000012024">
    <property type="component" value="Unassembled WGS sequence"/>
</dbReference>
<dbReference type="GeneID" id="98642073"/>
<evidence type="ECO:0000313" key="1">
    <source>
        <dbReference type="EMBL" id="EMQ94504.1"/>
    </source>
</evidence>
<name>M7MYE1_9FLAO</name>